<evidence type="ECO:0000313" key="14">
    <source>
        <dbReference type="EMBL" id="KAA0020566.1"/>
    </source>
</evidence>
<dbReference type="InterPro" id="IPR022643">
    <property type="entry name" value="De-COase2_C"/>
</dbReference>
<dbReference type="CDD" id="cd06829">
    <property type="entry name" value="PLPDE_III_CANSDC"/>
    <property type="match status" value="1"/>
</dbReference>
<comment type="similarity">
    <text evidence="8 11">Belongs to the Orn/Lys/Arg decarboxylase class-II family. NspC subfamily.</text>
</comment>
<dbReference type="Gene3D" id="2.40.37.10">
    <property type="entry name" value="Lyase, Ornithine Decarboxylase, Chain A, domain 1"/>
    <property type="match status" value="1"/>
</dbReference>
<comment type="caution">
    <text evidence="14">The sequence shown here is derived from an EMBL/GenBank/DDBJ whole genome shotgun (WGS) entry which is preliminary data.</text>
</comment>
<reference evidence="14 15" key="1">
    <citation type="submission" date="2019-08" db="EMBL/GenBank/DDBJ databases">
        <title>Bioinformatics analysis of the strain L3 and L5.</title>
        <authorList>
            <person name="Li X."/>
        </authorList>
    </citation>
    <scope>NUCLEOTIDE SEQUENCE [LARGE SCALE GENOMIC DNA]</scope>
    <source>
        <strain evidence="14 15">L3</strain>
    </source>
</reference>
<dbReference type="PANTHER" id="PTHR43727:SF1">
    <property type="entry name" value="CARBOXYNORSPERMIDINE_CARBOXYSPERMIDINE DECARBOXYLASE"/>
    <property type="match status" value="1"/>
</dbReference>
<evidence type="ECO:0000256" key="11">
    <source>
        <dbReference type="PIRNR" id="PIRNR038941"/>
    </source>
</evidence>
<keyword evidence="11" id="KW-0620">Polyamine biosynthesis</keyword>
<keyword evidence="5 11" id="KW-0663">Pyridoxal phosphate</keyword>
<proteinExistence type="inferred from homology"/>
<comment type="subcellular location">
    <subcellularLocation>
        <location evidence="11">Cytoplasm</location>
    </subcellularLocation>
</comment>
<dbReference type="Gene3D" id="3.20.20.10">
    <property type="entry name" value="Alanine racemase"/>
    <property type="match status" value="1"/>
</dbReference>
<protein>
    <recommendedName>
        <fullName evidence="3 11">Carboxynorspermidine/carboxyspermidine decarboxylase</fullName>
        <shortName evidence="11">CANS DC/CAS DC</shortName>
        <shortName evidence="11">CANSDC/CASDC</shortName>
        <ecNumber evidence="2 11">4.1.1.96</ecNumber>
    </recommendedName>
</protein>
<dbReference type="SUPFAM" id="SSF50621">
    <property type="entry name" value="Alanine racemase C-terminal domain-like"/>
    <property type="match status" value="1"/>
</dbReference>
<evidence type="ECO:0000259" key="13">
    <source>
        <dbReference type="Pfam" id="PF00278"/>
    </source>
</evidence>
<keyword evidence="7 11" id="KW-0456">Lyase</keyword>
<evidence type="ECO:0000256" key="7">
    <source>
        <dbReference type="ARBA" id="ARBA00023239"/>
    </source>
</evidence>
<comment type="catalytic activity">
    <reaction evidence="10 11">
        <text>carboxynorspermidine + H(+) = norspermidine + CO2</text>
        <dbReference type="Rhea" id="RHEA:34099"/>
        <dbReference type="ChEBI" id="CHEBI:15378"/>
        <dbReference type="ChEBI" id="CHEBI:16526"/>
        <dbReference type="ChEBI" id="CHEBI:57920"/>
        <dbReference type="ChEBI" id="CHEBI:65070"/>
        <dbReference type="EC" id="4.1.1.96"/>
    </reaction>
</comment>
<evidence type="ECO:0000256" key="2">
    <source>
        <dbReference type="ARBA" id="ARBA00012259"/>
    </source>
</evidence>
<comment type="function">
    <text evidence="11">Catalyzes the decarboxylation of carboxynorspermidine and carboxyspermidine.</text>
</comment>
<dbReference type="PIRSF" id="PIRSF038941">
    <property type="entry name" value="NspC"/>
    <property type="match status" value="1"/>
</dbReference>
<dbReference type="InterPro" id="IPR009006">
    <property type="entry name" value="Ala_racemase/Decarboxylase_C"/>
</dbReference>
<gene>
    <name evidence="14" type="primary">nspC</name>
    <name evidence="14" type="ORF">F0A16_01870</name>
</gene>
<keyword evidence="15" id="KW-1185">Reference proteome</keyword>
<dbReference type="PANTHER" id="PTHR43727">
    <property type="entry name" value="DIAMINOPIMELATE DECARBOXYLASE"/>
    <property type="match status" value="1"/>
</dbReference>
<sequence length="392" mass="43097">MATNDSAHLSGIHPFDVGACPSPAYVVDDALLRRNLELLGRVQADSGAKILLALKGFAMWSAFPLVSQYLVGTTASGQDEARLGAETFGGEVHVYSPAFTAPEMDVVLRYADHISFNSPRQWRHFRETVQAAPRKVSCGLRVNPEHSTGEVPLYDPCAAGSRLGTRAVDLAPGDLEGLEGLHFHALCEQNSDALEETLTAFESKFGQYLAGLRWVNFGGGHHITRADYDVERLVRVIREFRGRHPHLEVYLEPGEAIALNTGYLVCSVLDIVENDGPIAILDTSATAHMPDVLEMPYRPEIIGGAKPGEKAHTYRLGGTTCLAGDVIGDYAFDRPLEIGDRLVFTDMAHYTMVKTTTFNGIRLPSICRIDESSREVRTVRTFGYVDYMQRLS</sequence>
<evidence type="ECO:0000256" key="3">
    <source>
        <dbReference type="ARBA" id="ARBA00013633"/>
    </source>
</evidence>
<dbReference type="Pfam" id="PF00278">
    <property type="entry name" value="Orn_DAP_Arg_deC"/>
    <property type="match status" value="1"/>
</dbReference>
<keyword evidence="4 11" id="KW-0210">Decarboxylase</keyword>
<dbReference type="GO" id="GO:0045312">
    <property type="term" value="P:nor-spermidine biosynthetic process"/>
    <property type="evidence" value="ECO:0007669"/>
    <property type="project" value="InterPro"/>
</dbReference>
<dbReference type="GO" id="GO:0009089">
    <property type="term" value="P:lysine biosynthetic process via diaminopimelate"/>
    <property type="evidence" value="ECO:0007669"/>
    <property type="project" value="TreeGrafter"/>
</dbReference>
<accession>A0A640WIT9</accession>
<keyword evidence="11" id="KW-0963">Cytoplasm</keyword>
<evidence type="ECO:0000256" key="9">
    <source>
        <dbReference type="ARBA" id="ARBA00047351"/>
    </source>
</evidence>
<evidence type="ECO:0000256" key="10">
    <source>
        <dbReference type="ARBA" id="ARBA00047389"/>
    </source>
</evidence>
<dbReference type="GO" id="GO:0008836">
    <property type="term" value="F:diaminopimelate decarboxylase activity"/>
    <property type="evidence" value="ECO:0007669"/>
    <property type="project" value="TreeGrafter"/>
</dbReference>
<evidence type="ECO:0000313" key="15">
    <source>
        <dbReference type="Proteomes" id="UP000466024"/>
    </source>
</evidence>
<evidence type="ECO:0000256" key="5">
    <source>
        <dbReference type="ARBA" id="ARBA00022898"/>
    </source>
</evidence>
<dbReference type="NCBIfam" id="TIGR01047">
    <property type="entry name" value="nspC"/>
    <property type="match status" value="1"/>
</dbReference>
<evidence type="ECO:0000256" key="12">
    <source>
        <dbReference type="PIRSR" id="PIRSR038941-1"/>
    </source>
</evidence>
<organism evidence="14 15">
    <name type="scientific">Salinicola corii</name>
    <dbReference type="NCBI Taxonomy" id="2606937"/>
    <lineage>
        <taxon>Bacteria</taxon>
        <taxon>Pseudomonadati</taxon>
        <taxon>Pseudomonadota</taxon>
        <taxon>Gammaproteobacteria</taxon>
        <taxon>Oceanospirillales</taxon>
        <taxon>Halomonadaceae</taxon>
        <taxon>Salinicola</taxon>
    </lineage>
</organism>
<evidence type="ECO:0000256" key="1">
    <source>
        <dbReference type="ARBA" id="ARBA00001933"/>
    </source>
</evidence>
<dbReference type="InterPro" id="IPR005730">
    <property type="entry name" value="Nsp_de-COase"/>
</dbReference>
<comment type="cofactor">
    <cofactor evidence="1 11">
        <name>pyridoxal 5'-phosphate</name>
        <dbReference type="ChEBI" id="CHEBI:597326"/>
    </cofactor>
</comment>
<dbReference type="GO" id="GO:0005737">
    <property type="term" value="C:cytoplasm"/>
    <property type="evidence" value="ECO:0007669"/>
    <property type="project" value="UniProtKB-SubCell"/>
</dbReference>
<dbReference type="SUPFAM" id="SSF51419">
    <property type="entry name" value="PLP-binding barrel"/>
    <property type="match status" value="1"/>
</dbReference>
<feature type="binding site" evidence="12">
    <location>
        <position position="291"/>
    </location>
    <ligand>
        <name>substrate</name>
    </ligand>
</feature>
<feature type="binding site" evidence="12">
    <location>
        <position position="255"/>
    </location>
    <ligand>
        <name>substrate</name>
    </ligand>
</feature>
<evidence type="ECO:0000256" key="8">
    <source>
        <dbReference type="ARBA" id="ARBA00025802"/>
    </source>
</evidence>
<feature type="domain" description="Orn/DAP/Arg decarboxylase 2 C-terminal" evidence="13">
    <location>
        <begin position="27"/>
        <end position="347"/>
    </location>
</feature>
<name>A0A640WIT9_9GAMM</name>
<comment type="subunit">
    <text evidence="11">Homodimer.</text>
</comment>
<keyword evidence="6 11" id="KW-0745">Spermidine biosynthesis</keyword>
<dbReference type="EC" id="4.1.1.96" evidence="2 11"/>
<dbReference type="RefSeq" id="WP_149433685.1">
    <property type="nucleotide sequence ID" value="NZ_VTPX01000001.1"/>
</dbReference>
<dbReference type="InterPro" id="IPR029066">
    <property type="entry name" value="PLP-binding_barrel"/>
</dbReference>
<dbReference type="FunFam" id="3.20.20.10:FF:000012">
    <property type="entry name" value="Carboxynorspermidine/carboxyspermidine decarboxylase"/>
    <property type="match status" value="1"/>
</dbReference>
<evidence type="ECO:0000256" key="4">
    <source>
        <dbReference type="ARBA" id="ARBA00022793"/>
    </source>
</evidence>
<dbReference type="EMBL" id="VTPX01000001">
    <property type="protein sequence ID" value="KAA0020566.1"/>
    <property type="molecule type" value="Genomic_DNA"/>
</dbReference>
<dbReference type="GO" id="GO:0008295">
    <property type="term" value="P:spermidine biosynthetic process"/>
    <property type="evidence" value="ECO:0007669"/>
    <property type="project" value="UniProtKB-KW"/>
</dbReference>
<evidence type="ECO:0000256" key="6">
    <source>
        <dbReference type="ARBA" id="ARBA00023066"/>
    </source>
</evidence>
<dbReference type="Proteomes" id="UP000466024">
    <property type="component" value="Unassembled WGS sequence"/>
</dbReference>
<comment type="catalytic activity">
    <reaction evidence="9 11">
        <text>carboxyspermidine + H(+) = spermidine + CO2</text>
        <dbReference type="Rhea" id="RHEA:34095"/>
        <dbReference type="ChEBI" id="CHEBI:15378"/>
        <dbReference type="ChEBI" id="CHEBI:16526"/>
        <dbReference type="ChEBI" id="CHEBI:57834"/>
        <dbReference type="ChEBI" id="CHEBI:65072"/>
        <dbReference type="EC" id="4.1.1.96"/>
    </reaction>
</comment>
<dbReference type="AlphaFoldDB" id="A0A640WIT9"/>